<reference evidence="6 7" key="1">
    <citation type="submission" date="2016-11" db="EMBL/GenBank/DDBJ databases">
        <authorList>
            <person name="Jaros S."/>
            <person name="Januszkiewicz K."/>
            <person name="Wedrychowicz H."/>
        </authorList>
    </citation>
    <scope>NUCLEOTIDE SEQUENCE [LARGE SCALE GENOMIC DNA]</scope>
    <source>
        <strain evidence="6 7">DSM 44666</strain>
    </source>
</reference>
<dbReference type="RefSeq" id="WP_073151938.1">
    <property type="nucleotide sequence ID" value="NZ_FQVL01000001.1"/>
</dbReference>
<evidence type="ECO:0000259" key="5">
    <source>
        <dbReference type="PROSITE" id="PS50931"/>
    </source>
</evidence>
<dbReference type="InterPro" id="IPR005119">
    <property type="entry name" value="LysR_subst-bd"/>
</dbReference>
<dbReference type="Pfam" id="PF03466">
    <property type="entry name" value="LysR_substrate"/>
    <property type="match status" value="1"/>
</dbReference>
<gene>
    <name evidence="6" type="ORF">SAMN05444392_101672</name>
</gene>
<evidence type="ECO:0000256" key="2">
    <source>
        <dbReference type="ARBA" id="ARBA00023015"/>
    </source>
</evidence>
<organism evidence="6 7">
    <name type="scientific">Seinonella peptonophila</name>
    <dbReference type="NCBI Taxonomy" id="112248"/>
    <lineage>
        <taxon>Bacteria</taxon>
        <taxon>Bacillati</taxon>
        <taxon>Bacillota</taxon>
        <taxon>Bacilli</taxon>
        <taxon>Bacillales</taxon>
        <taxon>Thermoactinomycetaceae</taxon>
        <taxon>Seinonella</taxon>
    </lineage>
</organism>
<keyword evidence="4" id="KW-0804">Transcription</keyword>
<dbReference type="SUPFAM" id="SSF53850">
    <property type="entry name" value="Periplasmic binding protein-like II"/>
    <property type="match status" value="1"/>
</dbReference>
<dbReference type="GO" id="GO:0003700">
    <property type="term" value="F:DNA-binding transcription factor activity"/>
    <property type="evidence" value="ECO:0007669"/>
    <property type="project" value="InterPro"/>
</dbReference>
<dbReference type="STRING" id="112248.SAMN05444392_101672"/>
<comment type="similarity">
    <text evidence="1">Belongs to the LysR transcriptional regulatory family.</text>
</comment>
<dbReference type="CDD" id="cd08420">
    <property type="entry name" value="PBP2_CysL_like"/>
    <property type="match status" value="1"/>
</dbReference>
<evidence type="ECO:0000256" key="1">
    <source>
        <dbReference type="ARBA" id="ARBA00009437"/>
    </source>
</evidence>
<dbReference type="AlphaFoldDB" id="A0A1M4TW15"/>
<dbReference type="PANTHER" id="PTHR30126">
    <property type="entry name" value="HTH-TYPE TRANSCRIPTIONAL REGULATOR"/>
    <property type="match status" value="1"/>
</dbReference>
<keyword evidence="3" id="KW-0238">DNA-binding</keyword>
<evidence type="ECO:0000313" key="7">
    <source>
        <dbReference type="Proteomes" id="UP000184476"/>
    </source>
</evidence>
<dbReference type="SUPFAM" id="SSF46785">
    <property type="entry name" value="Winged helix' DNA-binding domain"/>
    <property type="match status" value="1"/>
</dbReference>
<dbReference type="Gene3D" id="1.10.10.10">
    <property type="entry name" value="Winged helix-like DNA-binding domain superfamily/Winged helix DNA-binding domain"/>
    <property type="match status" value="1"/>
</dbReference>
<dbReference type="PRINTS" id="PR00039">
    <property type="entry name" value="HTHLYSR"/>
</dbReference>
<dbReference type="PROSITE" id="PS50931">
    <property type="entry name" value="HTH_LYSR"/>
    <property type="match status" value="1"/>
</dbReference>
<dbReference type="InterPro" id="IPR036388">
    <property type="entry name" value="WH-like_DNA-bd_sf"/>
</dbReference>
<dbReference type="Gene3D" id="3.40.190.10">
    <property type="entry name" value="Periplasmic binding protein-like II"/>
    <property type="match status" value="2"/>
</dbReference>
<evidence type="ECO:0000256" key="4">
    <source>
        <dbReference type="ARBA" id="ARBA00023163"/>
    </source>
</evidence>
<evidence type="ECO:0000256" key="3">
    <source>
        <dbReference type="ARBA" id="ARBA00023125"/>
    </source>
</evidence>
<dbReference type="InterPro" id="IPR036390">
    <property type="entry name" value="WH_DNA-bd_sf"/>
</dbReference>
<dbReference type="Pfam" id="PF00126">
    <property type="entry name" value="HTH_1"/>
    <property type="match status" value="1"/>
</dbReference>
<keyword evidence="2" id="KW-0805">Transcription regulation</keyword>
<sequence>MLEPLLIFVTVVEQKNFSRAAKLLHISQPSVSLHIQNLEKEFGNKLFHRSPQYVQVTAAGELLYQSAKKMITYYQLVQEQIDQLKNRVTGKMNVGASYTIGEYILPYLLEKYIKQYPLVDLEVTIKNTTQIMNELTGGQLDLALVEGKVQDTGCLISTFMIDELILLVSPSHPLASHPAIQPTMLHDHVWILREQGSGTRHYEDHLINHFKLRVKKSFIFSSNQGVKEAIIAGLGIAILSRLTVRREVENGVLREIPIHNFSLKRPLSIVQMKKNAINSKAVEILTQQLQDIATR</sequence>
<dbReference type="GO" id="GO:0000976">
    <property type="term" value="F:transcription cis-regulatory region binding"/>
    <property type="evidence" value="ECO:0007669"/>
    <property type="project" value="TreeGrafter"/>
</dbReference>
<keyword evidence="7" id="KW-1185">Reference proteome</keyword>
<proteinExistence type="inferred from homology"/>
<protein>
    <submittedName>
        <fullName evidence="6">Transcriptional regulator, LysR family</fullName>
    </submittedName>
</protein>
<evidence type="ECO:0000313" key="6">
    <source>
        <dbReference type="EMBL" id="SHE48616.1"/>
    </source>
</evidence>
<dbReference type="EMBL" id="FQVL01000001">
    <property type="protein sequence ID" value="SHE48616.1"/>
    <property type="molecule type" value="Genomic_DNA"/>
</dbReference>
<accession>A0A1M4TW15</accession>
<dbReference type="PANTHER" id="PTHR30126:SF39">
    <property type="entry name" value="HTH-TYPE TRANSCRIPTIONAL REGULATOR CYSL"/>
    <property type="match status" value="1"/>
</dbReference>
<dbReference type="FunFam" id="1.10.10.10:FF:000001">
    <property type="entry name" value="LysR family transcriptional regulator"/>
    <property type="match status" value="1"/>
</dbReference>
<feature type="domain" description="HTH lysR-type" evidence="5">
    <location>
        <begin position="1"/>
        <end position="57"/>
    </location>
</feature>
<dbReference type="OrthoDB" id="9785745at2"/>
<name>A0A1M4TW15_9BACL</name>
<dbReference type="InterPro" id="IPR000847">
    <property type="entry name" value="LysR_HTH_N"/>
</dbReference>
<dbReference type="Proteomes" id="UP000184476">
    <property type="component" value="Unassembled WGS sequence"/>
</dbReference>